<feature type="active site" description="Proton acceptor" evidence="12 14">
    <location>
        <position position="323"/>
    </location>
</feature>
<dbReference type="PRINTS" id="PR00083">
    <property type="entry name" value="HOLDHDRGNASE"/>
</dbReference>
<keyword evidence="10 12" id="KW-0368">Histidine biosynthesis</keyword>
<dbReference type="EC" id="1.1.1.23" evidence="4 12"/>
<accession>A0A4Q1D8K5</accession>
<evidence type="ECO:0000256" key="10">
    <source>
        <dbReference type="ARBA" id="ARBA00023102"/>
    </source>
</evidence>
<dbReference type="RefSeq" id="WP_129001292.1">
    <property type="nucleotide sequence ID" value="NZ_SDHZ01000001.1"/>
</dbReference>
<evidence type="ECO:0000256" key="3">
    <source>
        <dbReference type="ARBA" id="ARBA00010178"/>
    </source>
</evidence>
<evidence type="ECO:0000256" key="8">
    <source>
        <dbReference type="ARBA" id="ARBA00023002"/>
    </source>
</evidence>
<evidence type="ECO:0000256" key="1">
    <source>
        <dbReference type="ARBA" id="ARBA00003850"/>
    </source>
</evidence>
<dbReference type="PIRSF" id="PIRSF000099">
    <property type="entry name" value="Histidinol_dh"/>
    <property type="match status" value="1"/>
</dbReference>
<feature type="binding site" evidence="12 16">
    <location>
        <position position="255"/>
    </location>
    <ligand>
        <name>substrate</name>
    </ligand>
</feature>
<name>A0A4Q1D8K5_9BACT</name>
<evidence type="ECO:0000256" key="4">
    <source>
        <dbReference type="ARBA" id="ARBA00012965"/>
    </source>
</evidence>
<proteinExistence type="inferred from homology"/>
<dbReference type="GO" id="GO:0051287">
    <property type="term" value="F:NAD binding"/>
    <property type="evidence" value="ECO:0007669"/>
    <property type="project" value="InterPro"/>
</dbReference>
<evidence type="ECO:0000313" key="20">
    <source>
        <dbReference type="Proteomes" id="UP000290545"/>
    </source>
</evidence>
<feature type="binding site" evidence="12 15">
    <location>
        <position position="124"/>
    </location>
    <ligand>
        <name>NAD(+)</name>
        <dbReference type="ChEBI" id="CHEBI:57540"/>
    </ligand>
</feature>
<feature type="binding site" evidence="12 15">
    <location>
        <position position="186"/>
    </location>
    <ligand>
        <name>NAD(+)</name>
        <dbReference type="ChEBI" id="CHEBI:57540"/>
    </ligand>
</feature>
<dbReference type="InterPro" id="IPR016161">
    <property type="entry name" value="Ald_DH/histidinol_DH"/>
</dbReference>
<keyword evidence="7 12" id="KW-0862">Zinc</keyword>
<keyword evidence="9 12" id="KW-0520">NAD</keyword>
<comment type="function">
    <text evidence="1 12">Catalyzes the sequential NAD-dependent oxidations of L-histidinol to L-histidinaldehyde and then to L-histidine.</text>
</comment>
<dbReference type="AlphaFoldDB" id="A0A4Q1D8K5"/>
<dbReference type="InterPro" id="IPR022695">
    <property type="entry name" value="Histidinol_DH_monofunct"/>
</dbReference>
<evidence type="ECO:0000256" key="5">
    <source>
        <dbReference type="ARBA" id="ARBA00022605"/>
    </source>
</evidence>
<feature type="binding site" evidence="12 16">
    <location>
        <position position="233"/>
    </location>
    <ligand>
        <name>substrate</name>
    </ligand>
</feature>
<evidence type="ECO:0000256" key="14">
    <source>
        <dbReference type="PIRSR" id="PIRSR000099-1"/>
    </source>
</evidence>
<comment type="cofactor">
    <cofactor evidence="12 17">
        <name>Zn(2+)</name>
        <dbReference type="ChEBI" id="CHEBI:29105"/>
    </cofactor>
    <text evidence="12 17">Binds 1 zinc ion per subunit.</text>
</comment>
<dbReference type="HAMAP" id="MF_01024">
    <property type="entry name" value="HisD"/>
    <property type="match status" value="1"/>
</dbReference>
<evidence type="ECO:0000313" key="19">
    <source>
        <dbReference type="EMBL" id="RXK85540.1"/>
    </source>
</evidence>
<comment type="caution">
    <text evidence="19">The sequence shown here is derived from an EMBL/GenBank/DDBJ whole genome shotgun (WGS) entry which is preliminary data.</text>
</comment>
<evidence type="ECO:0000256" key="13">
    <source>
        <dbReference type="PIRNR" id="PIRNR000099"/>
    </source>
</evidence>
<dbReference type="FunFam" id="3.40.50.1980:FF:000001">
    <property type="entry name" value="Histidinol dehydrogenase"/>
    <property type="match status" value="1"/>
</dbReference>
<keyword evidence="6 12" id="KW-0479">Metal-binding</keyword>
<dbReference type="CDD" id="cd06572">
    <property type="entry name" value="Histidinol_dh"/>
    <property type="match status" value="1"/>
</dbReference>
<keyword evidence="8 12" id="KW-0560">Oxidoreductase</keyword>
<evidence type="ECO:0000256" key="6">
    <source>
        <dbReference type="ARBA" id="ARBA00022723"/>
    </source>
</evidence>
<feature type="binding site" evidence="12 16">
    <location>
        <position position="323"/>
    </location>
    <ligand>
        <name>substrate</name>
    </ligand>
</feature>
<feature type="binding site" evidence="12 16">
    <location>
        <position position="415"/>
    </location>
    <ligand>
        <name>substrate</name>
    </ligand>
</feature>
<evidence type="ECO:0000256" key="7">
    <source>
        <dbReference type="ARBA" id="ARBA00022833"/>
    </source>
</evidence>
<evidence type="ECO:0000256" key="2">
    <source>
        <dbReference type="ARBA" id="ARBA00004940"/>
    </source>
</evidence>
<protein>
    <recommendedName>
        <fullName evidence="4 12">Histidinol dehydrogenase</fullName>
        <shortName evidence="12">HDH</shortName>
        <ecNumber evidence="4 12">1.1.1.23</ecNumber>
    </recommendedName>
</protein>
<dbReference type="Proteomes" id="UP000290545">
    <property type="component" value="Unassembled WGS sequence"/>
</dbReference>
<dbReference type="PROSITE" id="PS00611">
    <property type="entry name" value="HISOL_DEHYDROGENASE"/>
    <property type="match status" value="1"/>
</dbReference>
<keyword evidence="20" id="KW-1185">Reference proteome</keyword>
<feature type="binding site" evidence="12 16">
    <location>
        <position position="410"/>
    </location>
    <ligand>
        <name>substrate</name>
    </ligand>
</feature>
<dbReference type="EMBL" id="SDHZ01000001">
    <property type="protein sequence ID" value="RXK85540.1"/>
    <property type="molecule type" value="Genomic_DNA"/>
</dbReference>
<feature type="active site" description="Proton acceptor" evidence="12 14">
    <location>
        <position position="322"/>
    </location>
</feature>
<dbReference type="SUPFAM" id="SSF53720">
    <property type="entry name" value="ALDH-like"/>
    <property type="match status" value="1"/>
</dbReference>
<evidence type="ECO:0000256" key="9">
    <source>
        <dbReference type="ARBA" id="ARBA00023027"/>
    </source>
</evidence>
<gene>
    <name evidence="12 19" type="primary">hisD</name>
    <name evidence="19" type="ORF">ESB13_01620</name>
</gene>
<dbReference type="Pfam" id="PF00815">
    <property type="entry name" value="Histidinol_dh"/>
    <property type="match status" value="1"/>
</dbReference>
<feature type="binding site" evidence="12 15">
    <location>
        <position position="209"/>
    </location>
    <ligand>
        <name>NAD(+)</name>
        <dbReference type="ChEBI" id="CHEBI:57540"/>
    </ligand>
</feature>
<dbReference type="PANTHER" id="PTHR21256">
    <property type="entry name" value="HISTIDINOL DEHYDROGENASE HDH"/>
    <property type="match status" value="1"/>
</dbReference>
<dbReference type="FunFam" id="1.20.5.1300:FF:000002">
    <property type="entry name" value="Histidinol dehydrogenase, chloroplastic"/>
    <property type="match status" value="1"/>
</dbReference>
<dbReference type="OrthoDB" id="9805269at2"/>
<feature type="binding site" evidence="12 16">
    <location>
        <position position="356"/>
    </location>
    <ligand>
        <name>substrate</name>
    </ligand>
</feature>
<dbReference type="Gene3D" id="3.40.50.1980">
    <property type="entry name" value="Nitrogenase molybdenum iron protein domain"/>
    <property type="match status" value="2"/>
</dbReference>
<dbReference type="GO" id="GO:0005829">
    <property type="term" value="C:cytosol"/>
    <property type="evidence" value="ECO:0007669"/>
    <property type="project" value="TreeGrafter"/>
</dbReference>
<dbReference type="UniPathway" id="UPA00031">
    <property type="reaction ID" value="UER00014"/>
</dbReference>
<evidence type="ECO:0000256" key="11">
    <source>
        <dbReference type="ARBA" id="ARBA00049489"/>
    </source>
</evidence>
<dbReference type="NCBIfam" id="TIGR00069">
    <property type="entry name" value="hisD"/>
    <property type="match status" value="1"/>
</dbReference>
<comment type="similarity">
    <text evidence="3 12 13 18">Belongs to the histidinol dehydrogenase family.</text>
</comment>
<comment type="catalytic activity">
    <reaction evidence="11 12">
        <text>L-histidinol + 2 NAD(+) + H2O = L-histidine + 2 NADH + 3 H(+)</text>
        <dbReference type="Rhea" id="RHEA:20641"/>
        <dbReference type="ChEBI" id="CHEBI:15377"/>
        <dbReference type="ChEBI" id="CHEBI:15378"/>
        <dbReference type="ChEBI" id="CHEBI:57540"/>
        <dbReference type="ChEBI" id="CHEBI:57595"/>
        <dbReference type="ChEBI" id="CHEBI:57699"/>
        <dbReference type="ChEBI" id="CHEBI:57945"/>
        <dbReference type="EC" id="1.1.1.23"/>
    </reaction>
</comment>
<dbReference type="FunFam" id="3.40.50.1980:FF:000002">
    <property type="entry name" value="Histidinol dehydrogenase, chloroplastic"/>
    <property type="match status" value="1"/>
</dbReference>
<sequence>MDLYINPAQETWKAILQRPVFDASALQEKVAAVLNEVKLNGDQALKKYTALFDGVELNELAVTPDELVNAVQSLPAALKQAIAVAAANIKAFHENQLAGSEVIETMPGIRCWRKSVGIEKVGLYIPGGSAPLFSTILMLGIPANIAGCKEIVLCSPPSKEGTLNPAILYAAQLVGVTRIYKLGGVQAIAAMAYGTETVPQVYKIFGPGNQYVTCAKQLVQQQGLAIDMPAGPSEVCVLADNTANPAFIAADLLSQAEHGADSQVLLVTDKKELVTEVEQELTRQLEQLPRRDIAAKALENSKAIVMPSIEEAIALVNEYAAEHLIIACENEEAIAERISNAGSVFLGNYAPESVGDYASGTNHTLPTNGFARSYSGVSVDSFVKKITYQKLSPEGLQRIAGTVTTMAEAEGLQAHANAVTIRL</sequence>
<dbReference type="GO" id="GO:0004399">
    <property type="term" value="F:histidinol dehydrogenase activity"/>
    <property type="evidence" value="ECO:0007669"/>
    <property type="project" value="UniProtKB-UniRule"/>
</dbReference>
<evidence type="ECO:0000256" key="15">
    <source>
        <dbReference type="PIRSR" id="PIRSR000099-2"/>
    </source>
</evidence>
<evidence type="ECO:0000256" key="12">
    <source>
        <dbReference type="HAMAP-Rule" id="MF_01024"/>
    </source>
</evidence>
<feature type="binding site" evidence="12 17">
    <location>
        <position position="258"/>
    </location>
    <ligand>
        <name>Zn(2+)</name>
        <dbReference type="ChEBI" id="CHEBI:29105"/>
    </ligand>
</feature>
<comment type="pathway">
    <text evidence="2 12">Amino-acid biosynthesis; L-histidine biosynthesis; L-histidine from 5-phospho-alpha-D-ribose 1-diphosphate: step 9/9.</text>
</comment>
<feature type="binding site" evidence="12 16">
    <location>
        <position position="258"/>
    </location>
    <ligand>
        <name>substrate</name>
    </ligand>
</feature>
<organism evidence="19 20">
    <name type="scientific">Filimonas effusa</name>
    <dbReference type="NCBI Taxonomy" id="2508721"/>
    <lineage>
        <taxon>Bacteria</taxon>
        <taxon>Pseudomonadati</taxon>
        <taxon>Bacteroidota</taxon>
        <taxon>Chitinophagia</taxon>
        <taxon>Chitinophagales</taxon>
        <taxon>Chitinophagaceae</taxon>
        <taxon>Filimonas</taxon>
    </lineage>
</organism>
<evidence type="ECO:0000256" key="17">
    <source>
        <dbReference type="PIRSR" id="PIRSR000099-4"/>
    </source>
</evidence>
<feature type="binding site" evidence="12 17">
    <location>
        <position position="255"/>
    </location>
    <ligand>
        <name>Zn(2+)</name>
        <dbReference type="ChEBI" id="CHEBI:29105"/>
    </ligand>
</feature>
<dbReference type="Gene3D" id="1.20.5.1300">
    <property type="match status" value="1"/>
</dbReference>
<dbReference type="InterPro" id="IPR001692">
    <property type="entry name" value="Histidinol_DH_CS"/>
</dbReference>
<dbReference type="GO" id="GO:0000105">
    <property type="term" value="P:L-histidine biosynthetic process"/>
    <property type="evidence" value="ECO:0007669"/>
    <property type="project" value="UniProtKB-UniRule"/>
</dbReference>
<dbReference type="GO" id="GO:0008270">
    <property type="term" value="F:zinc ion binding"/>
    <property type="evidence" value="ECO:0007669"/>
    <property type="project" value="UniProtKB-UniRule"/>
</dbReference>
<keyword evidence="5 12" id="KW-0028">Amino-acid biosynthesis</keyword>
<reference evidence="19 20" key="1">
    <citation type="submission" date="2019-01" db="EMBL/GenBank/DDBJ databases">
        <title>Filimonas sp. strain TTM-71.</title>
        <authorList>
            <person name="Chen W.-M."/>
        </authorList>
    </citation>
    <scope>NUCLEOTIDE SEQUENCE [LARGE SCALE GENOMIC DNA]</scope>
    <source>
        <strain evidence="19 20">TTM-71</strain>
    </source>
</reference>
<dbReference type="PANTHER" id="PTHR21256:SF2">
    <property type="entry name" value="HISTIDINE BIOSYNTHESIS TRIFUNCTIONAL PROTEIN"/>
    <property type="match status" value="1"/>
</dbReference>
<feature type="binding site" evidence="12 17">
    <location>
        <position position="356"/>
    </location>
    <ligand>
        <name>Zn(2+)</name>
        <dbReference type="ChEBI" id="CHEBI:29105"/>
    </ligand>
</feature>
<evidence type="ECO:0000256" key="16">
    <source>
        <dbReference type="PIRSR" id="PIRSR000099-3"/>
    </source>
</evidence>
<dbReference type="InterPro" id="IPR012131">
    <property type="entry name" value="Hstdl_DH"/>
</dbReference>
<evidence type="ECO:0000256" key="18">
    <source>
        <dbReference type="RuleBase" id="RU004175"/>
    </source>
</evidence>
<feature type="binding site" evidence="12 17">
    <location>
        <position position="415"/>
    </location>
    <ligand>
        <name>Zn(2+)</name>
        <dbReference type="ChEBI" id="CHEBI:29105"/>
    </ligand>
</feature>